<evidence type="ECO:0008006" key="5">
    <source>
        <dbReference type="Google" id="ProtNLM"/>
    </source>
</evidence>
<accession>A0A842I9G3</accession>
<feature type="transmembrane region" description="Helical" evidence="2">
    <location>
        <begin position="66"/>
        <end position="86"/>
    </location>
</feature>
<comment type="caution">
    <text evidence="3">The sequence shown here is derived from an EMBL/GenBank/DDBJ whole genome shotgun (WGS) entry which is preliminary data.</text>
</comment>
<feature type="compositionally biased region" description="Low complexity" evidence="1">
    <location>
        <begin position="35"/>
        <end position="45"/>
    </location>
</feature>
<feature type="compositionally biased region" description="Low complexity" evidence="1">
    <location>
        <begin position="8"/>
        <end position="21"/>
    </location>
</feature>
<evidence type="ECO:0000313" key="3">
    <source>
        <dbReference type="EMBL" id="MBC2835628.1"/>
    </source>
</evidence>
<feature type="region of interest" description="Disordered" evidence="1">
    <location>
        <begin position="1"/>
        <end position="57"/>
    </location>
</feature>
<dbReference type="RefSeq" id="WP_185797212.1">
    <property type="nucleotide sequence ID" value="NZ_JACLQD010000002.1"/>
</dbReference>
<sequence length="1152" mass="120140">MTDRAETGDSPGADGSAAGPLAVPPVTAPHPAPEATPEAAPEAAPDAPPASEPAARKRRSRLPHGVFAFVLLLGFAIGTLIAVLGLTGASLRLPVFAVAEVESRLNRALSDALPDGAVSLGGIEIGIDSDWVPRLRLEDLRVENSKGDPLLTLPETGITFDLDSLLDGQVRPRNLRISGARIDLRRDAQGRFDLALGAGNLGTSIDGIPALFDMVDAAFAVPLLSRLQTVEADALGVSLRDDRLNRTWEVGDGRLRLENRARDIRAELGISLLGNATTPAQAVLTIVSDKSATEARITATVDQVAAADLADQAPLLAALRVLDAPISGRLAATLGGQGITALEASLSLGQGALHPTEAAQPVPFDRATLDIGYDPDHGRIKLTAIDVESPALRIKATGQSYLQSADGTYLTGPLGGRLPQVFLTQVHVSEAMVDPAGLFEKPVLFTEGAIDFRLRLDPFSVDIGQIALIESGHRLSAKGSVGAGNDGWRAALDVMLDEITTDNLLQLWPVTLVPKTRQWLAANVLNGTLADVRSAVRITPGKPTRMQMGYDFRDTEVRFIRTMPPITRANGYATIEGQTYTMVLSKGVVTPPIGGTIDMAGSVFSVLDITRKPAQAEVRLKTRSSLTAALSILDEPPFRFLTKAGRPVEIGTGEATLDAVLRFPLIPRIMPGDVSFAVDGRVSGFRSDLLVKGKTVAASDLSVSADPKSMRISGSGTVGKLPFDITFSQPFGPDAAGKARIEGTAELSPLTVSEFNLGLPAGMVEGTGKAQVTIALPKGEPPRLSLVSDLNRVAVSIPGTGWSKPRDALGRLSVEAVLSSPPVVERLALTAPGIDAEGSVRMRKDGGLDIARFSPVLIGQWLQGSVEITGRGAGRPVAVAITSGSIDIRKMAEGAGKGEGEGADIPIAVKLEELRISDDLRLTAFEGNFTPRGGFNGSFQGLVNGIASVTGTVVPSANGSAVRIRSDNAGAVLDSAGVFASARGGSLDMRLTPRAEPGVYDGVADIADVRVANAPVLAELLSAVSVIGLLQQLNGEGLLFNQSTGEFVVTPGAVQITRASAVGASLGVSMAGVYGTASKEMRLQGVVSPLYLLNGIGSVFTKRGEGVFGFNYEVTGNAEGATVSVNPLSILTPGRFRELFRSAPPKLGDSGG</sequence>
<keyword evidence="2" id="KW-0472">Membrane</keyword>
<keyword evidence="2" id="KW-1133">Transmembrane helix</keyword>
<dbReference type="Proteomes" id="UP000555411">
    <property type="component" value="Unassembled WGS sequence"/>
</dbReference>
<keyword evidence="4" id="KW-1185">Reference proteome</keyword>
<dbReference type="EMBL" id="JACLQD010000002">
    <property type="protein sequence ID" value="MBC2835628.1"/>
    <property type="molecule type" value="Genomic_DNA"/>
</dbReference>
<evidence type="ECO:0000313" key="4">
    <source>
        <dbReference type="Proteomes" id="UP000555411"/>
    </source>
</evidence>
<dbReference type="AlphaFoldDB" id="A0A842I9G3"/>
<gene>
    <name evidence="3" type="ORF">H7F16_08920</name>
</gene>
<reference evidence="3 4" key="1">
    <citation type="journal article" date="2017" name="Int. J. Syst. Evol. Microbiol.">
        <title>Gemmobacter straminiformis sp. nov., isolated from an artificial fountain.</title>
        <authorList>
            <person name="Kang J.Y."/>
            <person name="Kim M.J."/>
            <person name="Chun J."/>
            <person name="Son K.P."/>
            <person name="Jahng K.Y."/>
        </authorList>
    </citation>
    <scope>NUCLEOTIDE SEQUENCE [LARGE SCALE GENOMIC DNA]</scope>
    <source>
        <strain evidence="3 4">CAM-8</strain>
    </source>
</reference>
<proteinExistence type="predicted"/>
<evidence type="ECO:0000256" key="2">
    <source>
        <dbReference type="SAM" id="Phobius"/>
    </source>
</evidence>
<feature type="compositionally biased region" description="Pro residues" evidence="1">
    <location>
        <begin position="22"/>
        <end position="34"/>
    </location>
</feature>
<organism evidence="3 4">
    <name type="scientific">Paragemmobacter straminiformis</name>
    <dbReference type="NCBI Taxonomy" id="2045119"/>
    <lineage>
        <taxon>Bacteria</taxon>
        <taxon>Pseudomonadati</taxon>
        <taxon>Pseudomonadota</taxon>
        <taxon>Alphaproteobacteria</taxon>
        <taxon>Rhodobacterales</taxon>
        <taxon>Paracoccaceae</taxon>
        <taxon>Paragemmobacter</taxon>
    </lineage>
</organism>
<evidence type="ECO:0000256" key="1">
    <source>
        <dbReference type="SAM" id="MobiDB-lite"/>
    </source>
</evidence>
<keyword evidence="2" id="KW-0812">Transmembrane</keyword>
<name>A0A842I9G3_9RHOB</name>
<protein>
    <recommendedName>
        <fullName evidence="5">AsmA-like C-terminal region</fullName>
    </recommendedName>
</protein>